<keyword evidence="10" id="KW-1185">Reference proteome</keyword>
<accession>K2MNW5</accession>
<dbReference type="GO" id="GO:0004659">
    <property type="term" value="F:prenyltransferase activity"/>
    <property type="evidence" value="ECO:0007669"/>
    <property type="project" value="InterPro"/>
</dbReference>
<dbReference type="CDD" id="cd00685">
    <property type="entry name" value="Trans_IPPS_HT"/>
    <property type="match status" value="1"/>
</dbReference>
<dbReference type="AlphaFoldDB" id="K2MNW5"/>
<organism evidence="9 10">
    <name type="scientific">Nitratireductor pacificus pht-3B</name>
    <dbReference type="NCBI Taxonomy" id="391937"/>
    <lineage>
        <taxon>Bacteria</taxon>
        <taxon>Pseudomonadati</taxon>
        <taxon>Pseudomonadota</taxon>
        <taxon>Alphaproteobacteria</taxon>
        <taxon>Hyphomicrobiales</taxon>
        <taxon>Phyllobacteriaceae</taxon>
        <taxon>Nitratireductor</taxon>
    </lineage>
</organism>
<dbReference type="Gene3D" id="1.10.600.10">
    <property type="entry name" value="Farnesyl Diphosphate Synthase"/>
    <property type="match status" value="1"/>
</dbReference>
<evidence type="ECO:0000256" key="1">
    <source>
        <dbReference type="ARBA" id="ARBA00001946"/>
    </source>
</evidence>
<dbReference type="PROSITE" id="PS00723">
    <property type="entry name" value="POLYPRENYL_SYNTHASE_1"/>
    <property type="match status" value="1"/>
</dbReference>
<dbReference type="eggNOG" id="COG0142">
    <property type="taxonomic scope" value="Bacteria"/>
</dbReference>
<dbReference type="FunFam" id="1.10.600.10:FF:000001">
    <property type="entry name" value="Geranylgeranyl diphosphate synthase"/>
    <property type="match status" value="1"/>
</dbReference>
<comment type="cofactor">
    <cofactor evidence="1">
        <name>Mg(2+)</name>
        <dbReference type="ChEBI" id="CHEBI:18420"/>
    </cofactor>
</comment>
<reference evidence="9 10" key="1">
    <citation type="journal article" date="2012" name="J. Bacteriol.">
        <title>Genome Sequence of Nitratireductor pacificus Type Strain pht-3B.</title>
        <authorList>
            <person name="Lai Q."/>
            <person name="Li G."/>
            <person name="Shao Z."/>
        </authorList>
    </citation>
    <scope>NUCLEOTIDE SEQUENCE [LARGE SCALE GENOMIC DNA]</scope>
    <source>
        <strain evidence="10">pht-3B</strain>
    </source>
</reference>
<dbReference type="InterPro" id="IPR053378">
    <property type="entry name" value="Prenyl_diphosphate_synthase"/>
</dbReference>
<dbReference type="PANTHER" id="PTHR43281">
    <property type="entry name" value="FARNESYL DIPHOSPHATE SYNTHASE"/>
    <property type="match status" value="1"/>
</dbReference>
<comment type="caution">
    <text evidence="9">The sequence shown here is derived from an EMBL/GenBank/DDBJ whole genome shotgun (WGS) entry which is preliminary data.</text>
</comment>
<comment type="similarity">
    <text evidence="2 8">Belongs to the FPP/GGPP synthase family.</text>
</comment>
<proteinExistence type="inferred from homology"/>
<keyword evidence="6" id="KW-0414">Isoprene biosynthesis</keyword>
<evidence type="ECO:0000256" key="8">
    <source>
        <dbReference type="RuleBase" id="RU004466"/>
    </source>
</evidence>
<dbReference type="GO" id="GO:0005737">
    <property type="term" value="C:cytoplasm"/>
    <property type="evidence" value="ECO:0007669"/>
    <property type="project" value="UniProtKB-ARBA"/>
</dbReference>
<evidence type="ECO:0000256" key="7">
    <source>
        <dbReference type="ARBA" id="ARBA00069024"/>
    </source>
</evidence>
<dbReference type="STRING" id="391937.NA2_10868"/>
<keyword evidence="3 8" id="KW-0808">Transferase</keyword>
<keyword evidence="4" id="KW-0479">Metal-binding</keyword>
<gene>
    <name evidence="9" type="ORF">NA2_10868</name>
</gene>
<dbReference type="GO" id="GO:0016114">
    <property type="term" value="P:terpenoid biosynthetic process"/>
    <property type="evidence" value="ECO:0007669"/>
    <property type="project" value="UniProtKB-ARBA"/>
</dbReference>
<dbReference type="InterPro" id="IPR033749">
    <property type="entry name" value="Polyprenyl_synt_CS"/>
</dbReference>
<sequence length="317" mass="33537">MTRTRFAFIRPPMEEKMIPPFEVKLAVGAEMVEAELRRLLDARALEGEIARPARLLEAMRHGVLNGGKRLRPFLILETARLFDAGGTAALRVAAALECVHCYSLVHDDLPAMDDDDLRRGQPTVHRAFDEATAILAGDSLLTYAFDIVSAPETALPAEARLALVTGLARAAGIGGMAGGQALDLAAEGTQLAEEDILRLQAMKTGALIRYACEAGAIIGDAGGADRERLGEFGAAIGLAFQLADDLLDLTASSEAMGKATGKDAAAGKATLASLHGVDWTRLQLRGLVAQAEDILAPFGEAAEGLRQAARFVAERQN</sequence>
<dbReference type="SFLD" id="SFLDS00005">
    <property type="entry name" value="Isoprenoid_Synthase_Type_I"/>
    <property type="match status" value="1"/>
</dbReference>
<dbReference type="InterPro" id="IPR000092">
    <property type="entry name" value="Polyprenyl_synt"/>
</dbReference>
<evidence type="ECO:0000256" key="6">
    <source>
        <dbReference type="ARBA" id="ARBA00023229"/>
    </source>
</evidence>
<dbReference type="SUPFAM" id="SSF48576">
    <property type="entry name" value="Terpenoid synthases"/>
    <property type="match status" value="1"/>
</dbReference>
<evidence type="ECO:0000256" key="4">
    <source>
        <dbReference type="ARBA" id="ARBA00022723"/>
    </source>
</evidence>
<dbReference type="NCBIfam" id="NF045485">
    <property type="entry name" value="FPPsyn"/>
    <property type="match status" value="1"/>
</dbReference>
<evidence type="ECO:0000256" key="5">
    <source>
        <dbReference type="ARBA" id="ARBA00022842"/>
    </source>
</evidence>
<keyword evidence="5" id="KW-0460">Magnesium</keyword>
<dbReference type="GO" id="GO:0046872">
    <property type="term" value="F:metal ion binding"/>
    <property type="evidence" value="ECO:0007669"/>
    <property type="project" value="UniProtKB-KW"/>
</dbReference>
<evidence type="ECO:0000313" key="10">
    <source>
        <dbReference type="Proteomes" id="UP000006786"/>
    </source>
</evidence>
<protein>
    <recommendedName>
        <fullName evidence="7">Probable farnesyl diphosphate synthase</fullName>
    </recommendedName>
</protein>
<dbReference type="Proteomes" id="UP000006786">
    <property type="component" value="Unassembled WGS sequence"/>
</dbReference>
<dbReference type="PANTHER" id="PTHR43281:SF1">
    <property type="entry name" value="FARNESYL DIPHOSPHATE SYNTHASE"/>
    <property type="match status" value="1"/>
</dbReference>
<name>K2MNW5_9HYPH</name>
<dbReference type="Pfam" id="PF00348">
    <property type="entry name" value="polyprenyl_synt"/>
    <property type="match status" value="1"/>
</dbReference>
<evidence type="ECO:0000313" key="9">
    <source>
        <dbReference type="EMBL" id="EKF18972.1"/>
    </source>
</evidence>
<evidence type="ECO:0000256" key="3">
    <source>
        <dbReference type="ARBA" id="ARBA00022679"/>
    </source>
</evidence>
<dbReference type="EMBL" id="AMRM01000010">
    <property type="protein sequence ID" value="EKF18972.1"/>
    <property type="molecule type" value="Genomic_DNA"/>
</dbReference>
<evidence type="ECO:0000256" key="2">
    <source>
        <dbReference type="ARBA" id="ARBA00006706"/>
    </source>
</evidence>
<dbReference type="InterPro" id="IPR008949">
    <property type="entry name" value="Isoprenoid_synthase_dom_sf"/>
</dbReference>
<dbReference type="SFLD" id="SFLDG01017">
    <property type="entry name" value="Polyprenyl_Transferase_Like"/>
    <property type="match status" value="1"/>
</dbReference>
<dbReference type="PROSITE" id="PS00444">
    <property type="entry name" value="POLYPRENYL_SYNTHASE_2"/>
    <property type="match status" value="1"/>
</dbReference>